<feature type="compositionally biased region" description="Polar residues" evidence="4">
    <location>
        <begin position="27"/>
        <end position="36"/>
    </location>
</feature>
<feature type="compositionally biased region" description="Basic and acidic residues" evidence="4">
    <location>
        <begin position="9"/>
        <end position="26"/>
    </location>
</feature>
<dbReference type="SMART" id="SM00614">
    <property type="entry name" value="ZnF_BED"/>
    <property type="match status" value="1"/>
</dbReference>
<sequence length="192" mass="21245">MLGFGPNRDCGESRSARLKTSHKDDQSSSGGINNSRPGLSSQIDWIWSRNTSTVALTQEINRLTMVENSNAIIVEPSETLTTDEVLVSTNTGTKRKPTKTPLKVLIYFTKNEGGNRCTCKYCGKDYACGSKKIGIGSSTLWTHLNDQCKNYQNRLVDEKQKVLTFEKKNIGDGTGNLVAVRFRKDVCSKTLS</sequence>
<dbReference type="AlphaFoldDB" id="A0AAD9TDU1"/>
<reference evidence="6" key="1">
    <citation type="journal article" date="2023" name="Plant J.">
        <title>Genome sequences and population genomics provide insights into the demographic history, inbreeding, and mutation load of two 'living fossil' tree species of Dipteronia.</title>
        <authorList>
            <person name="Feng Y."/>
            <person name="Comes H.P."/>
            <person name="Chen J."/>
            <person name="Zhu S."/>
            <person name="Lu R."/>
            <person name="Zhang X."/>
            <person name="Li P."/>
            <person name="Qiu J."/>
            <person name="Olsen K.M."/>
            <person name="Qiu Y."/>
        </authorList>
    </citation>
    <scope>NUCLEOTIDE SEQUENCE</scope>
    <source>
        <strain evidence="6">KIB01</strain>
    </source>
</reference>
<feature type="region of interest" description="Disordered" evidence="4">
    <location>
        <begin position="1"/>
        <end position="36"/>
    </location>
</feature>
<dbReference type="EMBL" id="JANJYI010000009">
    <property type="protein sequence ID" value="KAK2633713.1"/>
    <property type="molecule type" value="Genomic_DNA"/>
</dbReference>
<proteinExistence type="predicted"/>
<keyword evidence="7" id="KW-1185">Reference proteome</keyword>
<dbReference type="InterPro" id="IPR003656">
    <property type="entry name" value="Znf_BED"/>
</dbReference>
<dbReference type="Pfam" id="PF02892">
    <property type="entry name" value="zf-BED"/>
    <property type="match status" value="1"/>
</dbReference>
<keyword evidence="3" id="KW-0862">Zinc</keyword>
<evidence type="ECO:0000313" key="6">
    <source>
        <dbReference type="EMBL" id="KAK2633713.1"/>
    </source>
</evidence>
<gene>
    <name evidence="6" type="ORF">Ddye_028505</name>
</gene>
<dbReference type="GO" id="GO:0003677">
    <property type="term" value="F:DNA binding"/>
    <property type="evidence" value="ECO:0007669"/>
    <property type="project" value="InterPro"/>
</dbReference>
<accession>A0AAD9TDU1</accession>
<feature type="domain" description="BED-type" evidence="5">
    <location>
        <begin position="103"/>
        <end position="149"/>
    </location>
</feature>
<evidence type="ECO:0000313" key="7">
    <source>
        <dbReference type="Proteomes" id="UP001280121"/>
    </source>
</evidence>
<evidence type="ECO:0000256" key="2">
    <source>
        <dbReference type="ARBA" id="ARBA00022771"/>
    </source>
</evidence>
<dbReference type="Proteomes" id="UP001280121">
    <property type="component" value="Unassembled WGS sequence"/>
</dbReference>
<comment type="caution">
    <text evidence="6">The sequence shown here is derived from an EMBL/GenBank/DDBJ whole genome shotgun (WGS) entry which is preliminary data.</text>
</comment>
<name>A0AAD9TDU1_9ROSI</name>
<organism evidence="6 7">
    <name type="scientific">Dipteronia dyeriana</name>
    <dbReference type="NCBI Taxonomy" id="168575"/>
    <lineage>
        <taxon>Eukaryota</taxon>
        <taxon>Viridiplantae</taxon>
        <taxon>Streptophyta</taxon>
        <taxon>Embryophyta</taxon>
        <taxon>Tracheophyta</taxon>
        <taxon>Spermatophyta</taxon>
        <taxon>Magnoliopsida</taxon>
        <taxon>eudicotyledons</taxon>
        <taxon>Gunneridae</taxon>
        <taxon>Pentapetalae</taxon>
        <taxon>rosids</taxon>
        <taxon>malvids</taxon>
        <taxon>Sapindales</taxon>
        <taxon>Sapindaceae</taxon>
        <taxon>Hippocastanoideae</taxon>
        <taxon>Acereae</taxon>
        <taxon>Dipteronia</taxon>
    </lineage>
</organism>
<evidence type="ECO:0000256" key="3">
    <source>
        <dbReference type="ARBA" id="ARBA00022833"/>
    </source>
</evidence>
<evidence type="ECO:0000256" key="1">
    <source>
        <dbReference type="ARBA" id="ARBA00022723"/>
    </source>
</evidence>
<keyword evidence="2" id="KW-0863">Zinc-finger</keyword>
<protein>
    <recommendedName>
        <fullName evidence="5">BED-type domain-containing protein</fullName>
    </recommendedName>
</protein>
<evidence type="ECO:0000256" key="4">
    <source>
        <dbReference type="SAM" id="MobiDB-lite"/>
    </source>
</evidence>
<keyword evidence="1" id="KW-0479">Metal-binding</keyword>
<dbReference type="GO" id="GO:0008270">
    <property type="term" value="F:zinc ion binding"/>
    <property type="evidence" value="ECO:0007669"/>
    <property type="project" value="UniProtKB-KW"/>
</dbReference>
<evidence type="ECO:0000259" key="5">
    <source>
        <dbReference type="Pfam" id="PF02892"/>
    </source>
</evidence>